<dbReference type="InterPro" id="IPR010730">
    <property type="entry name" value="HET"/>
</dbReference>
<dbReference type="Proteomes" id="UP000654918">
    <property type="component" value="Unassembled WGS sequence"/>
</dbReference>
<reference evidence="3" key="1">
    <citation type="journal article" date="2020" name="Phytopathology">
        <title>Genome Sequence Resources of Colletotrichum truncatum, C. plurivorum, C. musicola, and C. sojae: Four Species Pathogenic to Soybean (Glycine max).</title>
        <authorList>
            <person name="Rogerio F."/>
            <person name="Boufleur T.R."/>
            <person name="Ciampi-Guillardi M."/>
            <person name="Sukno S.A."/>
            <person name="Thon M.R."/>
            <person name="Massola Junior N.S."/>
            <person name="Baroncelli R."/>
        </authorList>
    </citation>
    <scope>NUCLEOTIDE SEQUENCE</scope>
    <source>
        <strain evidence="3">LFN00145</strain>
    </source>
</reference>
<accession>A0A8H6KN51</accession>
<dbReference type="PANTHER" id="PTHR33112">
    <property type="entry name" value="DOMAIN PROTEIN, PUTATIVE-RELATED"/>
    <property type="match status" value="1"/>
</dbReference>
<organism evidence="3 4">
    <name type="scientific">Colletotrichum plurivorum</name>
    <dbReference type="NCBI Taxonomy" id="2175906"/>
    <lineage>
        <taxon>Eukaryota</taxon>
        <taxon>Fungi</taxon>
        <taxon>Dikarya</taxon>
        <taxon>Ascomycota</taxon>
        <taxon>Pezizomycotina</taxon>
        <taxon>Sordariomycetes</taxon>
        <taxon>Hypocreomycetidae</taxon>
        <taxon>Glomerellales</taxon>
        <taxon>Glomerellaceae</taxon>
        <taxon>Colletotrichum</taxon>
        <taxon>Colletotrichum orchidearum species complex</taxon>
    </lineage>
</organism>
<dbReference type="EMBL" id="WIGO01000046">
    <property type="protein sequence ID" value="KAF6834654.1"/>
    <property type="molecule type" value="Genomic_DNA"/>
</dbReference>
<feature type="domain" description="Heterokaryon incompatibility" evidence="2">
    <location>
        <begin position="56"/>
        <end position="216"/>
    </location>
</feature>
<evidence type="ECO:0000313" key="4">
    <source>
        <dbReference type="Proteomes" id="UP000654918"/>
    </source>
</evidence>
<dbReference type="PANTHER" id="PTHR33112:SF16">
    <property type="entry name" value="HETEROKARYON INCOMPATIBILITY DOMAIN-CONTAINING PROTEIN"/>
    <property type="match status" value="1"/>
</dbReference>
<gene>
    <name evidence="3" type="ORF">CPLU01_04748</name>
</gene>
<feature type="region of interest" description="Disordered" evidence="1">
    <location>
        <begin position="481"/>
        <end position="540"/>
    </location>
</feature>
<proteinExistence type="predicted"/>
<protein>
    <recommendedName>
        <fullName evidence="2">Heterokaryon incompatibility domain-containing protein</fullName>
    </recommendedName>
</protein>
<comment type="caution">
    <text evidence="3">The sequence shown here is derived from an EMBL/GenBank/DDBJ whole genome shotgun (WGS) entry which is preliminary data.</text>
</comment>
<sequence length="590" mass="65860">MKQKLAACEEHTQTCHPLAQEYFLPHRLIDVSSEILKIIPGSKLDWKRDDILDRKYAALSYCWGKREDAMAQAKLTMANMTQRFSGFQFTELTISIQEAVKVTRALGLKYLWVDALCIIQGTGSDWDVQCAIMDQIYRNANITICALGSASCRQGFLNKRPKITLPYHSRLRPDIVGSFAVDQPVVRETGYCLDADSMDYDVAESNWDDRGWTFQEMVLSTRMLMFGKRSVHFSCSEFHETKQSRRWAGSESFQFPSASHMNYEPIELYDRWASRLVTAYTDRTKTLTVGTDVLPAFAGLWKGDLHRGLIWSRYEPADDQVLEEGLLSAQQYMGPSWSWARLAHLCDGVTFAMYQVGGYAVFSHTRCRPEYVLDDVSISASGANPFGRVLNGTLRLTTRLYRLTAALSVSQVDVAWDDEAVTQLRINGVKLADVKIDFESIRAELASSGLGGQALKLSLVLIGSTVEEDIALHLVENDDERTDATRAAEVNGLRPESRSNSCAIPKTGKGQGADQSSLSLTDSETHMTAPRLDAPNRPRTREDRTAYGLVVYPTRDGGQFYRVGIFFSTPESGGGLGLFDSFPEGTISIV</sequence>
<evidence type="ECO:0000256" key="1">
    <source>
        <dbReference type="SAM" id="MobiDB-lite"/>
    </source>
</evidence>
<evidence type="ECO:0000313" key="3">
    <source>
        <dbReference type="EMBL" id="KAF6834654.1"/>
    </source>
</evidence>
<keyword evidence="4" id="KW-1185">Reference proteome</keyword>
<dbReference type="Pfam" id="PF06985">
    <property type="entry name" value="HET"/>
    <property type="match status" value="1"/>
</dbReference>
<name>A0A8H6KN51_9PEZI</name>
<dbReference type="AlphaFoldDB" id="A0A8H6KN51"/>
<evidence type="ECO:0000259" key="2">
    <source>
        <dbReference type="Pfam" id="PF06985"/>
    </source>
</evidence>
<feature type="compositionally biased region" description="Polar residues" evidence="1">
    <location>
        <begin position="513"/>
        <end position="522"/>
    </location>
</feature>